<protein>
    <recommendedName>
        <fullName evidence="2">Anti-sigma factor antagonist</fullName>
    </recommendedName>
</protein>
<dbReference type="CDD" id="cd07043">
    <property type="entry name" value="STAS_anti-anti-sigma_factors"/>
    <property type="match status" value="1"/>
</dbReference>
<dbReference type="PANTHER" id="PTHR33495">
    <property type="entry name" value="ANTI-SIGMA FACTOR ANTAGONIST TM_1081-RELATED-RELATED"/>
    <property type="match status" value="1"/>
</dbReference>
<feature type="domain" description="STAS" evidence="3">
    <location>
        <begin position="1"/>
        <end position="111"/>
    </location>
</feature>
<dbReference type="AlphaFoldDB" id="A0A7D7R8D2"/>
<dbReference type="SUPFAM" id="SSF52091">
    <property type="entry name" value="SpoIIaa-like"/>
    <property type="match status" value="1"/>
</dbReference>
<dbReference type="Pfam" id="PF01740">
    <property type="entry name" value="STAS"/>
    <property type="match status" value="1"/>
</dbReference>
<evidence type="ECO:0000313" key="4">
    <source>
        <dbReference type="EMBL" id="QMS91466.1"/>
    </source>
</evidence>
<dbReference type="NCBIfam" id="TIGR00377">
    <property type="entry name" value="ant_ant_sig"/>
    <property type="match status" value="1"/>
</dbReference>
<accession>A0A7D7R8D2</accession>
<dbReference type="PROSITE" id="PS50801">
    <property type="entry name" value="STAS"/>
    <property type="match status" value="1"/>
</dbReference>
<comment type="similarity">
    <text evidence="1 2">Belongs to the anti-sigma-factor antagonist family.</text>
</comment>
<dbReference type="InterPro" id="IPR003658">
    <property type="entry name" value="Anti-sigma_ant"/>
</dbReference>
<evidence type="ECO:0000256" key="1">
    <source>
        <dbReference type="ARBA" id="ARBA00009013"/>
    </source>
</evidence>
<sequence>MSVETRTVNDVTILDIKGKLTIGVGDIALRNSVNNALQNGATKILLNFKEVTSIDSSGIGEIVSSYTMATNRGAKLKLFNLPSKVADILMITQLITIFEVFDSETEAIQSFS</sequence>
<gene>
    <name evidence="4" type="ORF">HUN01_29140</name>
</gene>
<reference evidence="5" key="1">
    <citation type="submission" date="2020-06" db="EMBL/GenBank/DDBJ databases">
        <title>Nostoc edaphicum CCNP1411 genome.</title>
        <authorList>
            <person name="Fidor A."/>
            <person name="Grabski M."/>
            <person name="Gawor J."/>
            <person name="Gromadka R."/>
            <person name="Wegrzyn G."/>
            <person name="Mazur-Marzec H."/>
        </authorList>
    </citation>
    <scope>NUCLEOTIDE SEQUENCE [LARGE SCALE GENOMIC DNA]</scope>
    <source>
        <strain evidence="5">CCNP1411</strain>
    </source>
</reference>
<organism evidence="4 5">
    <name type="scientific">Nostoc edaphicum CCNP1411</name>
    <dbReference type="NCBI Taxonomy" id="1472755"/>
    <lineage>
        <taxon>Bacteria</taxon>
        <taxon>Bacillati</taxon>
        <taxon>Cyanobacteriota</taxon>
        <taxon>Cyanophyceae</taxon>
        <taxon>Nostocales</taxon>
        <taxon>Nostocaceae</taxon>
        <taxon>Nostoc</taxon>
    </lineage>
</organism>
<evidence type="ECO:0000259" key="3">
    <source>
        <dbReference type="PROSITE" id="PS50801"/>
    </source>
</evidence>
<dbReference type="Gene3D" id="3.30.750.24">
    <property type="entry name" value="STAS domain"/>
    <property type="match status" value="1"/>
</dbReference>
<dbReference type="EMBL" id="CP054698">
    <property type="protein sequence ID" value="QMS91466.1"/>
    <property type="molecule type" value="Genomic_DNA"/>
</dbReference>
<proteinExistence type="inferred from homology"/>
<dbReference type="InterPro" id="IPR002645">
    <property type="entry name" value="STAS_dom"/>
</dbReference>
<dbReference type="Proteomes" id="UP000514713">
    <property type="component" value="Chromosome"/>
</dbReference>
<dbReference type="KEGG" id="ned:HUN01_29140"/>
<keyword evidence="5" id="KW-1185">Reference proteome</keyword>
<name>A0A7D7R8D2_9NOSO</name>
<dbReference type="GO" id="GO:0043856">
    <property type="term" value="F:anti-sigma factor antagonist activity"/>
    <property type="evidence" value="ECO:0007669"/>
    <property type="project" value="InterPro"/>
</dbReference>
<evidence type="ECO:0000256" key="2">
    <source>
        <dbReference type="RuleBase" id="RU003749"/>
    </source>
</evidence>
<evidence type="ECO:0000313" key="5">
    <source>
        <dbReference type="Proteomes" id="UP000514713"/>
    </source>
</evidence>
<dbReference type="RefSeq" id="WP_181929090.1">
    <property type="nucleotide sequence ID" value="NZ_CP054698.1"/>
</dbReference>
<dbReference type="InterPro" id="IPR036513">
    <property type="entry name" value="STAS_dom_sf"/>
</dbReference>